<dbReference type="InterPro" id="IPR012000">
    <property type="entry name" value="Thiamin_PyroP_enz_cen_dom"/>
</dbReference>
<evidence type="ECO:0000256" key="1">
    <source>
        <dbReference type="ARBA" id="ARBA00007812"/>
    </source>
</evidence>
<keyword evidence="7" id="KW-0808">Transferase</keyword>
<evidence type="ECO:0000256" key="3">
    <source>
        <dbReference type="RuleBase" id="RU362132"/>
    </source>
</evidence>
<evidence type="ECO:0000259" key="5">
    <source>
        <dbReference type="Pfam" id="PF02775"/>
    </source>
</evidence>
<name>A0A3B1BNV6_9ZZZZ</name>
<feature type="domain" description="Thiamine pyrophosphate enzyme central" evidence="4">
    <location>
        <begin position="200"/>
        <end position="336"/>
    </location>
</feature>
<dbReference type="GO" id="GO:0005948">
    <property type="term" value="C:acetolactate synthase complex"/>
    <property type="evidence" value="ECO:0007669"/>
    <property type="project" value="TreeGrafter"/>
</dbReference>
<dbReference type="Pfam" id="PF00205">
    <property type="entry name" value="TPP_enzyme_M"/>
    <property type="match status" value="1"/>
</dbReference>
<feature type="domain" description="Thiamine pyrophosphate enzyme TPP-binding" evidence="5">
    <location>
        <begin position="405"/>
        <end position="530"/>
    </location>
</feature>
<dbReference type="GO" id="GO:0030976">
    <property type="term" value="F:thiamine pyrophosphate binding"/>
    <property type="evidence" value="ECO:0007669"/>
    <property type="project" value="InterPro"/>
</dbReference>
<protein>
    <submittedName>
        <fullName evidence="7">Acetolactate synthase large subunit</fullName>
        <ecNumber evidence="7">2.2.1.6</ecNumber>
    </submittedName>
</protein>
<accession>A0A3B1BNV6</accession>
<dbReference type="EMBL" id="UOFZ01000143">
    <property type="protein sequence ID" value="VAX13863.1"/>
    <property type="molecule type" value="Genomic_DNA"/>
</dbReference>
<feature type="domain" description="Thiamine pyrophosphate enzyme N-terminal TPP-binding" evidence="6">
    <location>
        <begin position="4"/>
        <end position="113"/>
    </location>
</feature>
<dbReference type="InterPro" id="IPR012001">
    <property type="entry name" value="Thiamin_PyroP_enz_TPP-bd_dom"/>
</dbReference>
<evidence type="ECO:0000256" key="2">
    <source>
        <dbReference type="ARBA" id="ARBA00023052"/>
    </source>
</evidence>
<reference evidence="7" key="1">
    <citation type="submission" date="2018-06" db="EMBL/GenBank/DDBJ databases">
        <authorList>
            <person name="Zhirakovskaya E."/>
        </authorList>
    </citation>
    <scope>NUCLEOTIDE SEQUENCE</scope>
</reference>
<dbReference type="InterPro" id="IPR045229">
    <property type="entry name" value="TPP_enz"/>
</dbReference>
<evidence type="ECO:0000313" key="7">
    <source>
        <dbReference type="EMBL" id="VAX13863.1"/>
    </source>
</evidence>
<dbReference type="GO" id="GO:0009099">
    <property type="term" value="P:L-valine biosynthetic process"/>
    <property type="evidence" value="ECO:0007669"/>
    <property type="project" value="TreeGrafter"/>
</dbReference>
<dbReference type="InterPro" id="IPR029035">
    <property type="entry name" value="DHS-like_NAD/FAD-binding_dom"/>
</dbReference>
<dbReference type="GO" id="GO:0009097">
    <property type="term" value="P:isoleucine biosynthetic process"/>
    <property type="evidence" value="ECO:0007669"/>
    <property type="project" value="TreeGrafter"/>
</dbReference>
<dbReference type="CDD" id="cd00568">
    <property type="entry name" value="TPP_enzymes"/>
    <property type="match status" value="1"/>
</dbReference>
<dbReference type="SUPFAM" id="SSF52518">
    <property type="entry name" value="Thiamin diphosphate-binding fold (THDP-binding)"/>
    <property type="match status" value="2"/>
</dbReference>
<dbReference type="Pfam" id="PF02775">
    <property type="entry name" value="TPP_enzyme_C"/>
    <property type="match status" value="1"/>
</dbReference>
<dbReference type="GO" id="GO:0000287">
    <property type="term" value="F:magnesium ion binding"/>
    <property type="evidence" value="ECO:0007669"/>
    <property type="project" value="InterPro"/>
</dbReference>
<keyword evidence="2 3" id="KW-0786">Thiamine pyrophosphate</keyword>
<evidence type="ECO:0000259" key="4">
    <source>
        <dbReference type="Pfam" id="PF00205"/>
    </source>
</evidence>
<proteinExistence type="inferred from homology"/>
<gene>
    <name evidence="7" type="ORF">MNBD_GAMMA24-1704</name>
</gene>
<dbReference type="AlphaFoldDB" id="A0A3B1BNV6"/>
<organism evidence="7">
    <name type="scientific">hydrothermal vent metagenome</name>
    <dbReference type="NCBI Taxonomy" id="652676"/>
    <lineage>
        <taxon>unclassified sequences</taxon>
        <taxon>metagenomes</taxon>
        <taxon>ecological metagenomes</taxon>
    </lineage>
</organism>
<dbReference type="SUPFAM" id="SSF52467">
    <property type="entry name" value="DHS-like NAD/FAD-binding domain"/>
    <property type="match status" value="1"/>
</dbReference>
<comment type="similarity">
    <text evidence="1 3">Belongs to the TPP enzyme family.</text>
</comment>
<dbReference type="FunFam" id="3.40.50.970:FF:000007">
    <property type="entry name" value="Acetolactate synthase"/>
    <property type="match status" value="1"/>
</dbReference>
<dbReference type="Pfam" id="PF02776">
    <property type="entry name" value="TPP_enzyme_N"/>
    <property type="match status" value="1"/>
</dbReference>
<dbReference type="Gene3D" id="3.40.50.970">
    <property type="match status" value="2"/>
</dbReference>
<dbReference type="CDD" id="cd07035">
    <property type="entry name" value="TPP_PYR_POX_like"/>
    <property type="match status" value="1"/>
</dbReference>
<dbReference type="GO" id="GO:0003984">
    <property type="term" value="F:acetolactate synthase activity"/>
    <property type="evidence" value="ECO:0007669"/>
    <property type="project" value="UniProtKB-EC"/>
</dbReference>
<dbReference type="GO" id="GO:0050660">
    <property type="term" value="F:flavin adenine dinucleotide binding"/>
    <property type="evidence" value="ECO:0007669"/>
    <property type="project" value="TreeGrafter"/>
</dbReference>
<dbReference type="EC" id="2.2.1.6" evidence="7"/>
<dbReference type="PANTHER" id="PTHR18968:SF13">
    <property type="entry name" value="ACETOLACTATE SYNTHASE CATALYTIC SUBUNIT, MITOCHONDRIAL"/>
    <property type="match status" value="1"/>
</dbReference>
<dbReference type="InterPro" id="IPR029061">
    <property type="entry name" value="THDP-binding"/>
</dbReference>
<sequence length="558" mass="61953">MQIQVSELIVKYMQRLGIEYIFGMPGAHILPVYDSLYDSDIKAILAKHEQGASFMAGGYMRASGKIGACITTAGPGATNLVTGIANAYADRQPLLIITGETSTHIFGKGGLQESSGEGGSIDQNALFKGITRYNKIVERTDYLANVLDRASHILLSPNPGPVLLSFPYNIQKERVDDSLLENIKITRNISIKPDNSRLVAALTELVLNAENPVIVAGFGCIKSGGQQVVSQLSEMMQIPVTTSLKAKGVIDEQSPYSLGSLGVTSYSKAYQYICEKSDLLIFLGSAFNERTSYLWDKNLMDNKKIAQVDINEEQLEKVFKADLAIYGDIKDVVSDLLQQLKAHAKPRKKPIDVCRAIKTLNQSDSGDEHDADVFQSRFPLVEQFFSRLEKTFPENIQIFDDNIIFAQNFFNVSTANRYYPNSGISSLGQAIPAAIGARFSEHKPTFAILGDGGFQMCCMEIMTAVNYSLPLNIVMFNNSTMGLIRKNQAQQYNNRYINCDFSNPDYETLAKSFTINYSRIAKESDLDEVFLNTDFSNAINLIEIMIDKNTFPNYISKR</sequence>
<dbReference type="PANTHER" id="PTHR18968">
    <property type="entry name" value="THIAMINE PYROPHOSPHATE ENZYMES"/>
    <property type="match status" value="1"/>
</dbReference>
<dbReference type="InterPro" id="IPR011766">
    <property type="entry name" value="TPP_enzyme_TPP-bd"/>
</dbReference>
<evidence type="ECO:0000259" key="6">
    <source>
        <dbReference type="Pfam" id="PF02776"/>
    </source>
</evidence>
<dbReference type="Gene3D" id="3.40.50.1220">
    <property type="entry name" value="TPP-binding domain"/>
    <property type="match status" value="1"/>
</dbReference>